<proteinExistence type="predicted"/>
<evidence type="ECO:0000313" key="1">
    <source>
        <dbReference type="EMBL" id="BBI63764.1"/>
    </source>
</evidence>
<reference evidence="1 2" key="1">
    <citation type="journal article" date="2019" name="Microbiol. Resour. Announc.">
        <title>Complete Genome Sequence of Halomonas sulfidaeris Strain Esulfide1 Isolated from a Metal Sulfide Rock at a Depth of 2,200 Meters, Obtained Using Nanopore Sequencing.</title>
        <authorList>
            <person name="Saito M."/>
            <person name="Nishigata A."/>
            <person name="Galipon J."/>
            <person name="Arakawa K."/>
        </authorList>
    </citation>
    <scope>NUCLEOTIDE SEQUENCE [LARGE SCALE GENOMIC DNA]</scope>
    <source>
        <strain evidence="1 2">ATCC BAA-803</strain>
    </source>
</reference>
<dbReference type="EMBL" id="AP019514">
    <property type="protein sequence ID" value="BBI63764.1"/>
    <property type="molecule type" value="Genomic_DNA"/>
</dbReference>
<protein>
    <submittedName>
        <fullName evidence="1">Uncharacterized protein</fullName>
    </submittedName>
</protein>
<accession>A0A455ULE2</accession>
<gene>
    <name evidence="1" type="ORF">HSBAA_50700</name>
</gene>
<dbReference type="AlphaFoldDB" id="A0A455ULE2"/>
<organism evidence="1 2">
    <name type="scientific">Vreelandella sulfidaeris</name>
    <dbReference type="NCBI Taxonomy" id="115553"/>
    <lineage>
        <taxon>Bacteria</taxon>
        <taxon>Pseudomonadati</taxon>
        <taxon>Pseudomonadota</taxon>
        <taxon>Gammaproteobacteria</taxon>
        <taxon>Oceanospirillales</taxon>
        <taxon>Halomonadaceae</taxon>
        <taxon>Vreelandella</taxon>
    </lineage>
</organism>
<dbReference type="Proteomes" id="UP000320231">
    <property type="component" value="Chromosome"/>
</dbReference>
<name>A0A455ULE2_9GAMM</name>
<dbReference type="KEGG" id="hsr:HSBAA_50700"/>
<sequence length="119" mass="12872">MDGTSGYEFMNEVSGIQHDPAGAAPLSRLWHVISGRDYDFTTEVHLARSEILTSLLASEFAACARSLHAVARAQLASRDITLAAISRALEALIVHFPIYRSYADDAGRPDADAPSSLKQ</sequence>
<evidence type="ECO:0000313" key="2">
    <source>
        <dbReference type="Proteomes" id="UP000320231"/>
    </source>
</evidence>